<reference evidence="1" key="1">
    <citation type="journal article" date="2017" name="Nature">
        <title>The sunflower genome provides insights into oil metabolism, flowering and Asterid evolution.</title>
        <authorList>
            <person name="Badouin H."/>
            <person name="Gouzy J."/>
            <person name="Grassa C.J."/>
            <person name="Murat F."/>
            <person name="Staton S.E."/>
            <person name="Cottret L."/>
            <person name="Lelandais-Briere C."/>
            <person name="Owens G.L."/>
            <person name="Carrere S."/>
            <person name="Mayjonade B."/>
            <person name="Legrand L."/>
            <person name="Gill N."/>
            <person name="Kane N.C."/>
            <person name="Bowers J.E."/>
            <person name="Hubner S."/>
            <person name="Bellec A."/>
            <person name="Berard A."/>
            <person name="Berges H."/>
            <person name="Blanchet N."/>
            <person name="Boniface M.C."/>
            <person name="Brunel D."/>
            <person name="Catrice O."/>
            <person name="Chaidir N."/>
            <person name="Claudel C."/>
            <person name="Donnadieu C."/>
            <person name="Faraut T."/>
            <person name="Fievet G."/>
            <person name="Helmstetter N."/>
            <person name="King M."/>
            <person name="Knapp S.J."/>
            <person name="Lai Z."/>
            <person name="Le Paslier M.C."/>
            <person name="Lippi Y."/>
            <person name="Lorenzon L."/>
            <person name="Mandel J.R."/>
            <person name="Marage G."/>
            <person name="Marchand G."/>
            <person name="Marquand E."/>
            <person name="Bret-Mestries E."/>
            <person name="Morien E."/>
            <person name="Nambeesan S."/>
            <person name="Nguyen T."/>
            <person name="Pegot-Espagnet P."/>
            <person name="Pouilly N."/>
            <person name="Raftis F."/>
            <person name="Sallet E."/>
            <person name="Schiex T."/>
            <person name="Thomas J."/>
            <person name="Vandecasteele C."/>
            <person name="Vares D."/>
            <person name="Vear F."/>
            <person name="Vautrin S."/>
            <person name="Crespi M."/>
            <person name="Mangin B."/>
            <person name="Burke J.M."/>
            <person name="Salse J."/>
            <person name="Munos S."/>
            <person name="Vincourt P."/>
            <person name="Rieseberg L.H."/>
            <person name="Langlade N.B."/>
        </authorList>
    </citation>
    <scope>NUCLEOTIDE SEQUENCE</scope>
    <source>
        <tissue evidence="1">Leaves</tissue>
    </source>
</reference>
<dbReference type="Proteomes" id="UP000215914">
    <property type="component" value="Unassembled WGS sequence"/>
</dbReference>
<comment type="caution">
    <text evidence="1">The sequence shown here is derived from an EMBL/GenBank/DDBJ whole genome shotgun (WGS) entry which is preliminary data.</text>
</comment>
<evidence type="ECO:0000313" key="2">
    <source>
        <dbReference type="Proteomes" id="UP000215914"/>
    </source>
</evidence>
<sequence>MSETVLVSCILTGSLHKLLDASTTLAISVPLSDSLTSVVIFWVSFSRFTETSFPHCCW</sequence>
<dbReference type="AlphaFoldDB" id="A0A9K3I5L8"/>
<organism evidence="1 2">
    <name type="scientific">Helianthus annuus</name>
    <name type="common">Common sunflower</name>
    <dbReference type="NCBI Taxonomy" id="4232"/>
    <lineage>
        <taxon>Eukaryota</taxon>
        <taxon>Viridiplantae</taxon>
        <taxon>Streptophyta</taxon>
        <taxon>Embryophyta</taxon>
        <taxon>Tracheophyta</taxon>
        <taxon>Spermatophyta</taxon>
        <taxon>Magnoliopsida</taxon>
        <taxon>eudicotyledons</taxon>
        <taxon>Gunneridae</taxon>
        <taxon>Pentapetalae</taxon>
        <taxon>asterids</taxon>
        <taxon>campanulids</taxon>
        <taxon>Asterales</taxon>
        <taxon>Asteraceae</taxon>
        <taxon>Asteroideae</taxon>
        <taxon>Heliantheae alliance</taxon>
        <taxon>Heliantheae</taxon>
        <taxon>Helianthus</taxon>
    </lineage>
</organism>
<keyword evidence="2" id="KW-1185">Reference proteome</keyword>
<reference evidence="1" key="2">
    <citation type="submission" date="2020-06" db="EMBL/GenBank/DDBJ databases">
        <title>Helianthus annuus Genome sequencing and assembly Release 2.</title>
        <authorList>
            <person name="Gouzy J."/>
            <person name="Langlade N."/>
            <person name="Munos S."/>
        </authorList>
    </citation>
    <scope>NUCLEOTIDE SEQUENCE</scope>
    <source>
        <tissue evidence="1">Leaves</tissue>
    </source>
</reference>
<evidence type="ECO:0000313" key="1">
    <source>
        <dbReference type="EMBL" id="KAF5790878.1"/>
    </source>
</evidence>
<proteinExistence type="predicted"/>
<accession>A0A9K3I5L8</accession>
<dbReference type="EMBL" id="MNCJ02000324">
    <property type="protein sequence ID" value="KAF5790878.1"/>
    <property type="molecule type" value="Genomic_DNA"/>
</dbReference>
<dbReference type="Gramene" id="mRNA:HanXRQr2_Chr09g0388251">
    <property type="protein sequence ID" value="CDS:HanXRQr2_Chr09g0388251.1"/>
    <property type="gene ID" value="HanXRQr2_Chr09g0388251"/>
</dbReference>
<gene>
    <name evidence="1" type="ORF">HanXRQr2_Chr09g0388251</name>
</gene>
<name>A0A9K3I5L8_HELAN</name>
<protein>
    <submittedName>
        <fullName evidence="1">Uncharacterized protein</fullName>
    </submittedName>
</protein>